<dbReference type="InterPro" id="IPR044784">
    <property type="entry name" value="At1g01640-like"/>
</dbReference>
<dbReference type="Proteomes" id="UP001642260">
    <property type="component" value="Unassembled WGS sequence"/>
</dbReference>
<keyword evidence="5" id="KW-1185">Reference proteome</keyword>
<gene>
    <name evidence="4" type="ORF">ERUC_LOCUS1134</name>
</gene>
<comment type="function">
    <text evidence="1">May act as a substrate-specific adapter of an E3 ubiquitin-protein ligase complex (CUL3-RBX1-BTB) which mediates the ubiquitination and subsequent proteasomal degradation of target proteins.</text>
</comment>
<dbReference type="Gene3D" id="3.30.710.10">
    <property type="entry name" value="Potassium Channel Kv1.1, Chain A"/>
    <property type="match status" value="1"/>
</dbReference>
<evidence type="ECO:0000313" key="5">
    <source>
        <dbReference type="Proteomes" id="UP001642260"/>
    </source>
</evidence>
<feature type="domain" description="BTB" evidence="3">
    <location>
        <begin position="30"/>
        <end position="100"/>
    </location>
</feature>
<dbReference type="SUPFAM" id="SSF54695">
    <property type="entry name" value="POZ domain"/>
    <property type="match status" value="1"/>
</dbReference>
<accession>A0ABC8IPE3</accession>
<name>A0ABC8IPE3_ERUVS</name>
<evidence type="ECO:0000259" key="3">
    <source>
        <dbReference type="PROSITE" id="PS50097"/>
    </source>
</evidence>
<proteinExistence type="predicted"/>
<dbReference type="PANTHER" id="PTHR47274:SF16">
    <property type="entry name" value="GENOME ASSEMBLY, CHROMOSOME: A09"/>
    <property type="match status" value="1"/>
</dbReference>
<comment type="caution">
    <text evidence="4">The sequence shown here is derived from an EMBL/GenBank/DDBJ whole genome shotgun (WGS) entry which is preliminary data.</text>
</comment>
<dbReference type="SMART" id="SM00225">
    <property type="entry name" value="BTB"/>
    <property type="match status" value="1"/>
</dbReference>
<evidence type="ECO:0000256" key="2">
    <source>
        <dbReference type="ARBA" id="ARBA00004906"/>
    </source>
</evidence>
<dbReference type="AlphaFoldDB" id="A0ABC8IPE3"/>
<dbReference type="CDD" id="cd18186">
    <property type="entry name" value="BTB_POZ_ZBTB_KLHL-like"/>
    <property type="match status" value="1"/>
</dbReference>
<dbReference type="PANTHER" id="PTHR47274">
    <property type="entry name" value="BTB/POZ DOMAIN CONTAINING PROTEIN, EXPRESSED-RELATED"/>
    <property type="match status" value="1"/>
</dbReference>
<comment type="pathway">
    <text evidence="2">Protein modification; protein ubiquitination.</text>
</comment>
<sequence>MSETESTKRKFDRVDFLSDHVMALREAIHADFILKPGDNGPGIPTHKAVLAVKSKVFRSMLETDECKVSHEKSITIPDLSYGELESLLEFFYSGTLSCDNKHVRALYLAADKYDIQYLQDICREVLISSLSSANVLDIIHLSTIPSDAILKKAAIDFLIKKSITMIFQKSFESFALKDPATTLEILQASIRIMHAFCRKQFKPKETQL</sequence>
<dbReference type="InterPro" id="IPR000210">
    <property type="entry name" value="BTB/POZ_dom"/>
</dbReference>
<evidence type="ECO:0000313" key="4">
    <source>
        <dbReference type="EMBL" id="CAH8287623.1"/>
    </source>
</evidence>
<dbReference type="Pfam" id="PF00651">
    <property type="entry name" value="BTB"/>
    <property type="match status" value="1"/>
</dbReference>
<protein>
    <recommendedName>
        <fullName evidence="3">BTB domain-containing protein</fullName>
    </recommendedName>
</protein>
<dbReference type="InterPro" id="IPR011333">
    <property type="entry name" value="SKP1/BTB/POZ_sf"/>
</dbReference>
<reference evidence="4 5" key="1">
    <citation type="submission" date="2022-03" db="EMBL/GenBank/DDBJ databases">
        <authorList>
            <person name="Macdonald S."/>
            <person name="Ahmed S."/>
            <person name="Newling K."/>
        </authorList>
    </citation>
    <scope>NUCLEOTIDE SEQUENCE [LARGE SCALE GENOMIC DNA]</scope>
</reference>
<organism evidence="4 5">
    <name type="scientific">Eruca vesicaria subsp. sativa</name>
    <name type="common">Garden rocket</name>
    <name type="synonym">Eruca sativa</name>
    <dbReference type="NCBI Taxonomy" id="29727"/>
    <lineage>
        <taxon>Eukaryota</taxon>
        <taxon>Viridiplantae</taxon>
        <taxon>Streptophyta</taxon>
        <taxon>Embryophyta</taxon>
        <taxon>Tracheophyta</taxon>
        <taxon>Spermatophyta</taxon>
        <taxon>Magnoliopsida</taxon>
        <taxon>eudicotyledons</taxon>
        <taxon>Gunneridae</taxon>
        <taxon>Pentapetalae</taxon>
        <taxon>rosids</taxon>
        <taxon>malvids</taxon>
        <taxon>Brassicales</taxon>
        <taxon>Brassicaceae</taxon>
        <taxon>Brassiceae</taxon>
        <taxon>Eruca</taxon>
    </lineage>
</organism>
<dbReference type="PROSITE" id="PS50097">
    <property type="entry name" value="BTB"/>
    <property type="match status" value="1"/>
</dbReference>
<dbReference type="EMBL" id="CAKOAT010042225">
    <property type="protein sequence ID" value="CAH8287623.1"/>
    <property type="molecule type" value="Genomic_DNA"/>
</dbReference>
<evidence type="ECO:0000256" key="1">
    <source>
        <dbReference type="ARBA" id="ARBA00002668"/>
    </source>
</evidence>